<dbReference type="VEuPathDB" id="VectorBase:ISCI022269"/>
<name>A0A4D5RIW3_IXOSC</name>
<dbReference type="SUPFAM" id="SSF63748">
    <property type="entry name" value="Tudor/PWWP/MBT"/>
    <property type="match status" value="1"/>
</dbReference>
<proteinExistence type="predicted"/>
<feature type="region of interest" description="Disordered" evidence="1">
    <location>
        <begin position="156"/>
        <end position="226"/>
    </location>
</feature>
<protein>
    <recommendedName>
        <fullName evidence="2">PWWP domain-containing protein</fullName>
    </recommendedName>
</protein>
<dbReference type="OrthoDB" id="10013064at2759"/>
<dbReference type="EMBL" id="GHJT01002835">
    <property type="protein sequence ID" value="MOY36806.1"/>
    <property type="molecule type" value="Transcribed_RNA"/>
</dbReference>
<dbReference type="InterPro" id="IPR035504">
    <property type="entry name" value="MUM1-like_PWWP"/>
</dbReference>
<feature type="compositionally biased region" description="Acidic residues" evidence="1">
    <location>
        <begin position="352"/>
        <end position="361"/>
    </location>
</feature>
<dbReference type="Pfam" id="PF20886">
    <property type="entry name" value="PWP3A-B_C"/>
    <property type="match status" value="1"/>
</dbReference>
<feature type="non-terminal residue" evidence="3">
    <location>
        <position position="562"/>
    </location>
</feature>
<sequence>MAEPLSGSPVKEFQSHKHREVAPTLQNGEEGLEPAEQPPKPAEETPSRYKPAMLKLMAMLASQEPPTPTKSLPSKMERLTFRNSTPARKVPEKAKAYKTYFRQQSASSQTGPSAYACQKCSFRTSRMDNLVRHNKADCAFVKDFFSWDANTFTEATQLPKKRSLSPDTNGGVVASMAETSVPKRKGVPRRYLELSSKSSDRRKSTPSSQSKLQSESIEDGSDLEDELSLSNATPHEEFEFSEDDVVWVEWKRLHWPALVLKLYPSTRKAKVFLIDSITSKETVMISVKKIFDFNSAERTKRFLNEGRVGRNSGALVKAVQKAEEFLRKRCLGININARQFFCDEEVRFTEDPPSEASDDSYVECSEASPEELGSQGSDTLSEAAQASKERRKLRNEKLVDCIKGGKVNSHLLGILNGTVPSERHKRFHSNVQSDRIQLKQWSWFGPIDNASQQEEIYEFCFELLKANSDLDDTFDIASYVIEVWCPEAVMKALCRVRRVQMDRAEEILVRAVVPSAAEYEMKCRELLSIPPTPEEKREHKERLRTEFRDLGIADDILAALEF</sequence>
<feature type="region of interest" description="Disordered" evidence="1">
    <location>
        <begin position="351"/>
        <end position="391"/>
    </location>
</feature>
<reference evidence="3" key="1">
    <citation type="submission" date="2019-04" db="EMBL/GenBank/DDBJ databases">
        <title>An insight into the mialome of Ixodes scapularis.</title>
        <authorList>
            <person name="Ribeiro J.M."/>
            <person name="Mather T.N."/>
            <person name="Karim S."/>
        </authorList>
    </citation>
    <scope>NUCLEOTIDE SEQUENCE</scope>
</reference>
<dbReference type="AlphaFoldDB" id="A0A4D5RIW3"/>
<dbReference type="VEuPathDB" id="VectorBase:ISCP_026048"/>
<evidence type="ECO:0000256" key="1">
    <source>
        <dbReference type="SAM" id="MobiDB-lite"/>
    </source>
</evidence>
<feature type="compositionally biased region" description="Polar residues" evidence="1">
    <location>
        <begin position="205"/>
        <end position="215"/>
    </location>
</feature>
<evidence type="ECO:0000259" key="2">
    <source>
        <dbReference type="Pfam" id="PF20886"/>
    </source>
</evidence>
<feature type="domain" description="PWWP" evidence="2">
    <location>
        <begin position="387"/>
        <end position="514"/>
    </location>
</feature>
<feature type="region of interest" description="Disordered" evidence="1">
    <location>
        <begin position="1"/>
        <end position="51"/>
    </location>
</feature>
<evidence type="ECO:0000313" key="3">
    <source>
        <dbReference type="EMBL" id="MOY36806.1"/>
    </source>
</evidence>
<dbReference type="VEuPathDB" id="VectorBase:ISCW022269"/>
<organism evidence="3">
    <name type="scientific">Ixodes scapularis</name>
    <name type="common">Black-legged tick</name>
    <name type="synonym">Deer tick</name>
    <dbReference type="NCBI Taxonomy" id="6945"/>
    <lineage>
        <taxon>Eukaryota</taxon>
        <taxon>Metazoa</taxon>
        <taxon>Ecdysozoa</taxon>
        <taxon>Arthropoda</taxon>
        <taxon>Chelicerata</taxon>
        <taxon>Arachnida</taxon>
        <taxon>Acari</taxon>
        <taxon>Parasitiformes</taxon>
        <taxon>Ixodida</taxon>
        <taxon>Ixodoidea</taxon>
        <taxon>Ixodidae</taxon>
        <taxon>Ixodinae</taxon>
        <taxon>Ixodes</taxon>
    </lineage>
</organism>
<dbReference type="Gene3D" id="2.30.30.140">
    <property type="match status" value="1"/>
</dbReference>
<feature type="compositionally biased region" description="Acidic residues" evidence="1">
    <location>
        <begin position="216"/>
        <end position="226"/>
    </location>
</feature>
<accession>A0A4D5RIW3</accession>
<dbReference type="InterPro" id="IPR048795">
    <property type="entry name" value="PWP3A_3B_4_C"/>
</dbReference>
<feature type="compositionally biased region" description="Polar residues" evidence="1">
    <location>
        <begin position="374"/>
        <end position="384"/>
    </location>
</feature>
<dbReference type="CDD" id="cd06080">
    <property type="entry name" value="PWWP_MUM1-like"/>
    <property type="match status" value="1"/>
</dbReference>